<evidence type="ECO:0000313" key="4">
    <source>
        <dbReference type="EMBL" id="TSP09188.1"/>
    </source>
</evidence>
<dbReference type="InterPro" id="IPR046342">
    <property type="entry name" value="CBS_dom_sf"/>
</dbReference>
<sequence length="148" mass="16182">MKVRDLLNGKPAVVTIDANLSLSAAISVMSYHKIGALVLRSEKGCPVRLLSERDVVSVITARGHDVLGQPVHQVAPEDCIRCDPDERLQEVMHTMSRLRARHIPVVEKSGELIGIVSVGDLLKAQLEETTLENRVLHDKALVSTFAGM</sequence>
<comment type="caution">
    <text evidence="4">The sequence shown here is derived from an EMBL/GenBank/DDBJ whole genome shotgun (WGS) entry which is preliminary data.</text>
</comment>
<organism evidence="4 5">
    <name type="scientific">Cupriavidus campinensis</name>
    <dbReference type="NCBI Taxonomy" id="151783"/>
    <lineage>
        <taxon>Bacteria</taxon>
        <taxon>Pseudomonadati</taxon>
        <taxon>Pseudomonadota</taxon>
        <taxon>Betaproteobacteria</taxon>
        <taxon>Burkholderiales</taxon>
        <taxon>Burkholderiaceae</taxon>
        <taxon>Cupriavidus</taxon>
    </lineage>
</organism>
<dbReference type="Gene3D" id="3.10.580.10">
    <property type="entry name" value="CBS-domain"/>
    <property type="match status" value="1"/>
</dbReference>
<feature type="domain" description="CBS" evidence="3">
    <location>
        <begin position="9"/>
        <end position="66"/>
    </location>
</feature>
<proteinExistence type="predicted"/>
<dbReference type="SMART" id="SM00116">
    <property type="entry name" value="CBS"/>
    <property type="match status" value="2"/>
</dbReference>
<keyword evidence="5" id="KW-1185">Reference proteome</keyword>
<dbReference type="PROSITE" id="PS51371">
    <property type="entry name" value="CBS"/>
    <property type="match status" value="2"/>
</dbReference>
<dbReference type="InterPro" id="IPR051257">
    <property type="entry name" value="Diverse_CBS-Domain"/>
</dbReference>
<dbReference type="RefSeq" id="WP_144203638.1">
    <property type="nucleotide sequence ID" value="NZ_VCIZ01000035.1"/>
</dbReference>
<evidence type="ECO:0000256" key="1">
    <source>
        <dbReference type="ARBA" id="ARBA00023122"/>
    </source>
</evidence>
<dbReference type="InterPro" id="IPR000644">
    <property type="entry name" value="CBS_dom"/>
</dbReference>
<feature type="domain" description="CBS" evidence="3">
    <location>
        <begin position="74"/>
        <end position="131"/>
    </location>
</feature>
<protein>
    <submittedName>
        <fullName evidence="4">CBS domain-containing protein</fullName>
    </submittedName>
</protein>
<dbReference type="Proteomes" id="UP000318943">
    <property type="component" value="Unassembled WGS sequence"/>
</dbReference>
<gene>
    <name evidence="4" type="ORF">FGG12_29025</name>
</gene>
<dbReference type="EMBL" id="VCIZ01000035">
    <property type="protein sequence ID" value="TSP09188.1"/>
    <property type="molecule type" value="Genomic_DNA"/>
</dbReference>
<dbReference type="PANTHER" id="PTHR43080">
    <property type="entry name" value="CBS DOMAIN-CONTAINING PROTEIN CBSX3, MITOCHONDRIAL"/>
    <property type="match status" value="1"/>
</dbReference>
<evidence type="ECO:0000256" key="2">
    <source>
        <dbReference type="PROSITE-ProRule" id="PRU00703"/>
    </source>
</evidence>
<reference evidence="4 5" key="1">
    <citation type="submission" date="2019-05" db="EMBL/GenBank/DDBJ databases">
        <title>Whole genome sequence analysis of Cupriavidus campinensis S14E4C strain.</title>
        <authorList>
            <person name="Abbaszade G."/>
            <person name="Szabo A."/>
            <person name="Toumi M."/>
            <person name="Toth E."/>
        </authorList>
    </citation>
    <scope>NUCLEOTIDE SEQUENCE [LARGE SCALE GENOMIC DNA]</scope>
    <source>
        <strain evidence="4 5">S14E4C</strain>
    </source>
</reference>
<dbReference type="SUPFAM" id="SSF54631">
    <property type="entry name" value="CBS-domain pair"/>
    <property type="match status" value="1"/>
</dbReference>
<dbReference type="PANTHER" id="PTHR43080:SF2">
    <property type="entry name" value="CBS DOMAIN-CONTAINING PROTEIN"/>
    <property type="match status" value="1"/>
</dbReference>
<accession>A0ABY3EEL5</accession>
<name>A0ABY3EEL5_9BURK</name>
<dbReference type="Pfam" id="PF00571">
    <property type="entry name" value="CBS"/>
    <property type="match status" value="2"/>
</dbReference>
<evidence type="ECO:0000259" key="3">
    <source>
        <dbReference type="PROSITE" id="PS51371"/>
    </source>
</evidence>
<evidence type="ECO:0000313" key="5">
    <source>
        <dbReference type="Proteomes" id="UP000318943"/>
    </source>
</evidence>
<keyword evidence="1 2" id="KW-0129">CBS domain</keyword>